<evidence type="ECO:0000259" key="1">
    <source>
        <dbReference type="Pfam" id="PF09537"/>
    </source>
</evidence>
<dbReference type="NCBIfam" id="TIGR02284">
    <property type="entry name" value="PA2169 family four-helix-bundle protein"/>
    <property type="match status" value="1"/>
</dbReference>
<organism evidence="2 3">
    <name type="scientific">Pararcticibacter amylolyticus</name>
    <dbReference type="NCBI Taxonomy" id="2173175"/>
    <lineage>
        <taxon>Bacteria</taxon>
        <taxon>Pseudomonadati</taxon>
        <taxon>Bacteroidota</taxon>
        <taxon>Sphingobacteriia</taxon>
        <taxon>Sphingobacteriales</taxon>
        <taxon>Sphingobacteriaceae</taxon>
        <taxon>Pararcticibacter</taxon>
    </lineage>
</organism>
<reference evidence="2 3" key="1">
    <citation type="submission" date="2018-04" db="EMBL/GenBank/DDBJ databases">
        <title>Pedobacter chongqingensis sp. nov., isolated from a rottenly hemp rope.</title>
        <authorList>
            <person name="Cai Y."/>
        </authorList>
    </citation>
    <scope>NUCLEOTIDE SEQUENCE [LARGE SCALE GENOMIC DNA]</scope>
    <source>
        <strain evidence="2 3">FJ4-8</strain>
    </source>
</reference>
<keyword evidence="3" id="KW-1185">Reference proteome</keyword>
<sequence>MSYQENYIKQLHTLLRLVTDSVEGYKSAAEHVDSTEYKDLFNNISRQRESIAAEFRERISGYGGNAEVESPDLMASLHRSWMGIKTAMTKKDDQAVMESCRNGDQALLDAFDDILQGDLLNNADLKTFIMDQRLKVNEVFLDLDDRYFKLFKKDPSI</sequence>
<evidence type="ECO:0000313" key="2">
    <source>
        <dbReference type="EMBL" id="PWG82115.1"/>
    </source>
</evidence>
<accession>A0A2U2PL31</accession>
<feature type="domain" description="DUF2383" evidence="1">
    <location>
        <begin position="7"/>
        <end position="116"/>
    </location>
</feature>
<dbReference type="InterPro" id="IPR011971">
    <property type="entry name" value="CHP02284"/>
</dbReference>
<proteinExistence type="predicted"/>
<dbReference type="EMBL" id="QEAS01000002">
    <property type="protein sequence ID" value="PWG82115.1"/>
    <property type="molecule type" value="Genomic_DNA"/>
</dbReference>
<dbReference type="RefSeq" id="WP_109414392.1">
    <property type="nucleotide sequence ID" value="NZ_QEAS01000002.1"/>
</dbReference>
<dbReference type="OrthoDB" id="282393at2"/>
<dbReference type="InterPro" id="IPR012347">
    <property type="entry name" value="Ferritin-like"/>
</dbReference>
<dbReference type="Gene3D" id="1.20.1260.10">
    <property type="match status" value="1"/>
</dbReference>
<dbReference type="InterPro" id="IPR019052">
    <property type="entry name" value="DUF2383"/>
</dbReference>
<dbReference type="Pfam" id="PF09537">
    <property type="entry name" value="DUF2383"/>
    <property type="match status" value="1"/>
</dbReference>
<name>A0A2U2PL31_9SPHI</name>
<protein>
    <recommendedName>
        <fullName evidence="1">DUF2383 domain-containing protein</fullName>
    </recommendedName>
</protein>
<gene>
    <name evidence="2" type="ORF">DDR33_03615</name>
</gene>
<dbReference type="AlphaFoldDB" id="A0A2U2PL31"/>
<dbReference type="Proteomes" id="UP000245647">
    <property type="component" value="Unassembled WGS sequence"/>
</dbReference>
<evidence type="ECO:0000313" key="3">
    <source>
        <dbReference type="Proteomes" id="UP000245647"/>
    </source>
</evidence>
<comment type="caution">
    <text evidence="2">The sequence shown here is derived from an EMBL/GenBank/DDBJ whole genome shotgun (WGS) entry which is preliminary data.</text>
</comment>